<proteinExistence type="predicted"/>
<accession>A0A831X6L6</accession>
<evidence type="ECO:0008006" key="4">
    <source>
        <dbReference type="Google" id="ProtNLM"/>
    </source>
</evidence>
<organism evidence="3">
    <name type="scientific">Thermorudis peleae</name>
    <dbReference type="NCBI Taxonomy" id="1382356"/>
    <lineage>
        <taxon>Bacteria</taxon>
        <taxon>Pseudomonadati</taxon>
        <taxon>Thermomicrobiota</taxon>
        <taxon>Thermomicrobia</taxon>
        <taxon>Thermomicrobia incertae sedis</taxon>
        <taxon>Thermorudis</taxon>
    </lineage>
</organism>
<dbReference type="SMART" id="SM00710">
    <property type="entry name" value="PbH1"/>
    <property type="match status" value="8"/>
</dbReference>
<dbReference type="InterPro" id="IPR039448">
    <property type="entry name" value="Beta_helix"/>
</dbReference>
<evidence type="ECO:0000313" key="3">
    <source>
        <dbReference type="EMBL" id="HEG90177.1"/>
    </source>
</evidence>
<dbReference type="Pfam" id="PF13290">
    <property type="entry name" value="CHB_HEX_C_1"/>
    <property type="match status" value="2"/>
</dbReference>
<dbReference type="NCBIfam" id="TIGR03804">
    <property type="entry name" value="para_beta_helix"/>
    <property type="match status" value="1"/>
</dbReference>
<dbReference type="SUPFAM" id="SSF51126">
    <property type="entry name" value="Pectin lyase-like"/>
    <property type="match status" value="1"/>
</dbReference>
<feature type="domain" description="GH29D-like beta-sandwich" evidence="2">
    <location>
        <begin position="842"/>
        <end position="907"/>
    </location>
</feature>
<dbReference type="Gene3D" id="2.60.120.200">
    <property type="match status" value="1"/>
</dbReference>
<feature type="domain" description="GH29D-like beta-sandwich" evidence="2">
    <location>
        <begin position="759"/>
        <end position="824"/>
    </location>
</feature>
<name>A0A831X6L6_9BACT</name>
<dbReference type="AlphaFoldDB" id="A0A831X6L6"/>
<dbReference type="Pfam" id="PF13229">
    <property type="entry name" value="Beta_helix"/>
    <property type="match status" value="1"/>
</dbReference>
<dbReference type="InterPro" id="IPR022441">
    <property type="entry name" value="Para_beta_helix_rpt-2"/>
</dbReference>
<dbReference type="InterPro" id="IPR059177">
    <property type="entry name" value="GH29D-like_dom"/>
</dbReference>
<gene>
    <name evidence="3" type="ORF">ENP34_01835</name>
</gene>
<evidence type="ECO:0000259" key="1">
    <source>
        <dbReference type="Pfam" id="PF13229"/>
    </source>
</evidence>
<reference evidence="3" key="1">
    <citation type="journal article" date="2020" name="mSystems">
        <title>Genome- and Community-Level Interaction Insights into Carbon Utilization and Element Cycling Functions of Hydrothermarchaeota in Hydrothermal Sediment.</title>
        <authorList>
            <person name="Zhou Z."/>
            <person name="Liu Y."/>
            <person name="Xu W."/>
            <person name="Pan J."/>
            <person name="Luo Z.H."/>
            <person name="Li M."/>
        </authorList>
    </citation>
    <scope>NUCLEOTIDE SEQUENCE [LARGE SCALE GENOMIC DNA]</scope>
    <source>
        <strain evidence="3">SpSt-210</strain>
    </source>
</reference>
<dbReference type="InterPro" id="IPR011050">
    <property type="entry name" value="Pectin_lyase_fold/virulence"/>
</dbReference>
<protein>
    <recommendedName>
        <fullName evidence="4">Right-handed parallel beta-helix repeat-containing protein</fullName>
    </recommendedName>
</protein>
<evidence type="ECO:0000259" key="2">
    <source>
        <dbReference type="Pfam" id="PF13290"/>
    </source>
</evidence>
<dbReference type="EMBL" id="DSIY01000040">
    <property type="protein sequence ID" value="HEG90177.1"/>
    <property type="molecule type" value="Genomic_DNA"/>
</dbReference>
<sequence>MTRKEMEPTMGMQQISGVAIRLFVALAVAVGLTLPLLDARPAAAAGTCLGSAIRQITYTSDGVIHLKGCDQVFTLTDVASASVVGPGKLELVDPINKIWYLKVNLLVEEGATLRIVGGPSGDANWLRLRSDSTGHVWLRTANGNLLLQDTKVTSWNASTNTYDTDYTTMGRAYIAARSIWTQGRETTPPTPCSVNGGSQEYYEARLDIINSELAYLGYSGSEAYGVVWKVYSKTPPPGRQLYEMVDIFGTVTGSWFHHNYFGAYTYGGYCMTFRDNVFEHNVQYGLDPHDDSDYLTIDNNISRFNGNHGIICSIYCDHIVITNNETYGNAGNGIMIHRRVDGAIIEGNNSYDNNDSGIAIFDSHDSVIRSNTLSNNGKAAIRLSVGASGNLIENNVMVGRAANQSGSGYVVYTYKGSDAPTEPGDGRPKNNILRNNQITGYKSLILKINDGTANRFENNTIDGSGTAFEFRNGVDNVVEGNQFGPGVSSHISTTGSSTLPATTFVRNSQVGATLTLRLGSYSTTTLEDSEYHVWLLPETGLPTLARPGGTSLSLTPSNAGSRELVTTLDFVVHPLDGEISVQPTLWETSAPYRKGWSESSTTAMNPVAHRVGNLEAGACYEVTASGSSIGLFTADSNGRISFVYSSGYATEPVSFTVEPATGCGEAIDTTITSGPSGTVTSNSATFTYSSNVSGASFQCRLDGESFSPCPATGQSYTDLADGTHTFEVRAVAPGGAIDPSPASRTWTIDATPPDVTADPAGGVYTSPVLVTLSASEPATIYYTIDGTDPTLSSSVYNEPVAISENTTLKFFAVDAAGTQSIIVTEIYTFEADTTPPVVTADPPGGDYSSPQGVRLTASEPATIYYTTDGSEPTVQSAVYSGPITVSADTTLKFFAVDTAGNASDVVTEIYTFSFSFSDGFETGDLSRWSYGNGLVVQAGDTHSGSYAARATSTSGTLAYARLNLPVAQDELYYQTSFKLISQGNNSVTLLRLRQADGQTMIVTVYVTAKGKLAIRNDVAGVSTTTSTTVEPGIWHDVKLHVVINGNQSLLEVWYNGTLLVSQTASLGTNLIGQAQLGESASNRIYDVIFDDVSIGTAQ</sequence>
<dbReference type="InterPro" id="IPR012334">
    <property type="entry name" value="Pectin_lyas_fold"/>
</dbReference>
<dbReference type="InterPro" id="IPR006626">
    <property type="entry name" value="PbH1"/>
</dbReference>
<dbReference type="Gene3D" id="2.160.20.10">
    <property type="entry name" value="Single-stranded right-handed beta-helix, Pectin lyase-like"/>
    <property type="match status" value="1"/>
</dbReference>
<feature type="domain" description="Right handed beta helix" evidence="1">
    <location>
        <begin position="292"/>
        <end position="401"/>
    </location>
</feature>
<comment type="caution">
    <text evidence="3">The sequence shown here is derived from an EMBL/GenBank/DDBJ whole genome shotgun (WGS) entry which is preliminary data.</text>
</comment>